<protein>
    <submittedName>
        <fullName evidence="2">Serine protein kinase PrkA</fullName>
    </submittedName>
</protein>
<dbReference type="Pfam" id="PF06798">
    <property type="entry name" value="PrkA"/>
    <property type="match status" value="1"/>
</dbReference>
<proteinExistence type="predicted"/>
<accession>A0A256JAJ7</accession>
<dbReference type="AlphaFoldDB" id="A0A256JAJ7"/>
<dbReference type="Pfam" id="PF08298">
    <property type="entry name" value="AAA_PrkA"/>
    <property type="match status" value="1"/>
</dbReference>
<reference evidence="2 3" key="1">
    <citation type="journal article" date="2014" name="Front. Microbiol.">
        <title>Population and genomic analysis of the genus Halorubrum.</title>
        <authorList>
            <person name="Fullmer M.S."/>
            <person name="Soucy S.M."/>
            <person name="Swithers K.S."/>
            <person name="Makkay A.M."/>
            <person name="Wheeler R."/>
            <person name="Ventosa A."/>
            <person name="Gogarten J.P."/>
            <person name="Papke R.T."/>
        </authorList>
    </citation>
    <scope>NUCLEOTIDE SEQUENCE [LARGE SCALE GENOMIC DNA]</scope>
    <source>
        <strain evidence="2 3">Ga2p</strain>
    </source>
</reference>
<dbReference type="PANTHER" id="PTHR30267:SF2">
    <property type="entry name" value="PROTEIN PRKA"/>
    <property type="match status" value="1"/>
</dbReference>
<sequence length="691" mass="79458">MADRQTLGRLSEEYRTEVPDDLRAARSFDWYLDALYDDPRIARNAHQRVADMFDHYGTHYDEERGVAEYALAAEDPLHDGENVFYGREVHEAIHEFVNKVKSGARGLGPEKRIKLLLGPVGSGKSHFDWLVRRYFEAYTREDAGRMYTFRWVDLCSVIDDQDPDDDTVRSPMSQDPLVLLPKPQRQAVIDDLNERLDAPYTLRNDQHPDPASEFYLNELLAHYDDDLQRVLDEHVEVVRLVADENRRECIETFEPKDKKNQDETELTGDVNYAKLAVYGESDPRAFDYAGAFCNANRGLFSGEELLKLQREFLYDFLHASQESTIKPKNNPRIDIDQVIVGRTNMPEYREKTGDEKMEAFNDRTKRIDYPYVLEYESEAEIYRKMLANADVPNVHVEPHALEMAGLFGVLTRLEEPTDETVSLLEKAKAYNGELEDEEIDRRKLREDAAESADVGEGMDGISARFVGDEIAEAIMDATHRDRSHLSPLSVFDHFEANLGGHGSIAVDDLGRYERLLETVREEYRERAIEDVRHALAYDVDELRRQGEKYMDHVMAYIDDDTVDDELTGRETEPDETFLRAVEEQLDVPSDRKDDFRQEVSNWISRRAREGRGFDPQENDRLRRALERKLWEDKKHNINFSALVSATDLDDEDRSAWVSALVDRGYSEDGAAEVLEYAGAAVARSEIADGGD</sequence>
<dbReference type="PANTHER" id="PTHR30267">
    <property type="entry name" value="PROTEIN KINASE PRKA"/>
    <property type="match status" value="1"/>
</dbReference>
<feature type="domain" description="PrkA AAA" evidence="1">
    <location>
        <begin position="26"/>
        <end position="420"/>
    </location>
</feature>
<dbReference type="SMART" id="SM00763">
    <property type="entry name" value="AAA_PrkA"/>
    <property type="match status" value="1"/>
</dbReference>
<dbReference type="InterPro" id="IPR013153">
    <property type="entry name" value="Prk_AAA"/>
</dbReference>
<keyword evidence="2" id="KW-0808">Transferase</keyword>
<dbReference type="Proteomes" id="UP000215607">
    <property type="component" value="Unassembled WGS sequence"/>
</dbReference>
<dbReference type="EMBL" id="NHPA01000070">
    <property type="protein sequence ID" value="OYR65865.1"/>
    <property type="molecule type" value="Genomic_DNA"/>
</dbReference>
<dbReference type="GO" id="GO:0004672">
    <property type="term" value="F:protein kinase activity"/>
    <property type="evidence" value="ECO:0007669"/>
    <property type="project" value="TreeGrafter"/>
</dbReference>
<name>A0A256JAJ7_HALEZ</name>
<keyword evidence="2" id="KW-0418">Kinase</keyword>
<dbReference type="InterPro" id="IPR010650">
    <property type="entry name" value="PrkA_C"/>
</dbReference>
<evidence type="ECO:0000313" key="2">
    <source>
        <dbReference type="EMBL" id="OYR65865.1"/>
    </source>
</evidence>
<gene>
    <name evidence="2" type="ORF">DJ79_14240</name>
</gene>
<dbReference type="RefSeq" id="WP_094593380.1">
    <property type="nucleotide sequence ID" value="NZ_NHPA01000070.1"/>
</dbReference>
<comment type="caution">
    <text evidence="2">The sequence shown here is derived from an EMBL/GenBank/DDBJ whole genome shotgun (WGS) entry which is preliminary data.</text>
</comment>
<organism evidence="2 3">
    <name type="scientific">Halorubrum ezzemoulense</name>
    <name type="common">Halorubrum chaoviator</name>
    <dbReference type="NCBI Taxonomy" id="337243"/>
    <lineage>
        <taxon>Archaea</taxon>
        <taxon>Methanobacteriati</taxon>
        <taxon>Methanobacteriota</taxon>
        <taxon>Stenosarchaea group</taxon>
        <taxon>Halobacteria</taxon>
        <taxon>Halobacteriales</taxon>
        <taxon>Haloferacaceae</taxon>
        <taxon>Halorubrum</taxon>
    </lineage>
</organism>
<evidence type="ECO:0000313" key="3">
    <source>
        <dbReference type="Proteomes" id="UP000215607"/>
    </source>
</evidence>
<evidence type="ECO:0000259" key="1">
    <source>
        <dbReference type="SMART" id="SM00763"/>
    </source>
</evidence>
<dbReference type="SUPFAM" id="SSF52540">
    <property type="entry name" value="P-loop containing nucleoside triphosphate hydrolases"/>
    <property type="match status" value="1"/>
</dbReference>
<dbReference type="InterPro" id="IPR027417">
    <property type="entry name" value="P-loop_NTPase"/>
</dbReference>